<name>A0A1G8IX92_9FLAO</name>
<sequence>MDVIHQKHEQKHFLQKVEATLDQLLKLPHQSTDQYNFTTNTTYKIAYFL</sequence>
<organism evidence="1 2">
    <name type="scientific">Flavobacterium omnivorum</name>
    <dbReference type="NCBI Taxonomy" id="178355"/>
    <lineage>
        <taxon>Bacteria</taxon>
        <taxon>Pseudomonadati</taxon>
        <taxon>Bacteroidota</taxon>
        <taxon>Flavobacteriia</taxon>
        <taxon>Flavobacteriales</taxon>
        <taxon>Flavobacteriaceae</taxon>
        <taxon>Flavobacterium</taxon>
    </lineage>
</organism>
<protein>
    <submittedName>
        <fullName evidence="1">Uncharacterized protein</fullName>
    </submittedName>
</protein>
<gene>
    <name evidence="1" type="ORF">SAMN04488062_1302</name>
</gene>
<keyword evidence="2" id="KW-1185">Reference proteome</keyword>
<evidence type="ECO:0000313" key="1">
    <source>
        <dbReference type="EMBL" id="SDI23675.1"/>
    </source>
</evidence>
<proteinExistence type="predicted"/>
<dbReference type="EMBL" id="FNDB01000030">
    <property type="protein sequence ID" value="SDI23675.1"/>
    <property type="molecule type" value="Genomic_DNA"/>
</dbReference>
<accession>A0A1G8IX92</accession>
<dbReference type="Proteomes" id="UP000199274">
    <property type="component" value="Unassembled WGS sequence"/>
</dbReference>
<dbReference type="STRING" id="178355.SAMN04488062_1302"/>
<reference evidence="2" key="1">
    <citation type="submission" date="2016-10" db="EMBL/GenBank/DDBJ databases">
        <authorList>
            <person name="Varghese N."/>
            <person name="Submissions S."/>
        </authorList>
    </citation>
    <scope>NUCLEOTIDE SEQUENCE [LARGE SCALE GENOMIC DNA]</scope>
    <source>
        <strain evidence="2">CGMCC 1.2747</strain>
    </source>
</reference>
<dbReference type="AlphaFoldDB" id="A0A1G8IX92"/>
<evidence type="ECO:0000313" key="2">
    <source>
        <dbReference type="Proteomes" id="UP000199274"/>
    </source>
</evidence>